<comment type="similarity">
    <text evidence="6">Belongs to the MAL family.</text>
</comment>
<dbReference type="AlphaFoldDB" id="A0A8C1LM05"/>
<dbReference type="PROSITE" id="PS51225">
    <property type="entry name" value="MARVEL"/>
    <property type="match status" value="2"/>
</dbReference>
<reference evidence="11" key="1">
    <citation type="submission" date="2025-08" db="UniProtKB">
        <authorList>
            <consortium name="Ensembl"/>
        </authorList>
    </citation>
    <scope>IDENTIFICATION</scope>
</reference>
<dbReference type="InterPro" id="IPR047123">
    <property type="entry name" value="MYADM-like"/>
</dbReference>
<dbReference type="Ensembl" id="ENSCCRT00010070607.1">
    <property type="protein sequence ID" value="ENSCCRP00010064295.1"/>
    <property type="gene ID" value="ENSCCRG00010027430.1"/>
</dbReference>
<feature type="transmembrane region" description="Helical" evidence="9">
    <location>
        <begin position="188"/>
        <end position="211"/>
    </location>
</feature>
<comment type="subcellular location">
    <subcellularLocation>
        <location evidence="1">Membrane</location>
        <topology evidence="1">Multi-pass membrane protein</topology>
    </subcellularLocation>
</comment>
<reference evidence="11" key="2">
    <citation type="submission" date="2025-09" db="UniProtKB">
        <authorList>
            <consortium name="Ensembl"/>
        </authorList>
    </citation>
    <scope>IDENTIFICATION</scope>
</reference>
<evidence type="ECO:0000256" key="7">
    <source>
        <dbReference type="ARBA" id="ARBA00040733"/>
    </source>
</evidence>
<feature type="transmembrane region" description="Helical" evidence="9">
    <location>
        <begin position="46"/>
        <end position="70"/>
    </location>
</feature>
<dbReference type="PANTHER" id="PTHR17068:SF5">
    <property type="entry name" value="MYELOID-ASSOCIATED DIFFERENTIATION MARKER-LIKE PROTEIN 2"/>
    <property type="match status" value="1"/>
</dbReference>
<feature type="transmembrane region" description="Helical" evidence="9">
    <location>
        <begin position="276"/>
        <end position="305"/>
    </location>
</feature>
<organism evidence="11 12">
    <name type="scientific">Cyprinus carpio</name>
    <name type="common">Common carp</name>
    <dbReference type="NCBI Taxonomy" id="7962"/>
    <lineage>
        <taxon>Eukaryota</taxon>
        <taxon>Metazoa</taxon>
        <taxon>Chordata</taxon>
        <taxon>Craniata</taxon>
        <taxon>Vertebrata</taxon>
        <taxon>Euteleostomi</taxon>
        <taxon>Actinopterygii</taxon>
        <taxon>Neopterygii</taxon>
        <taxon>Teleostei</taxon>
        <taxon>Ostariophysi</taxon>
        <taxon>Cypriniformes</taxon>
        <taxon>Cyprinidae</taxon>
        <taxon>Cyprininae</taxon>
        <taxon>Cyprinus</taxon>
    </lineage>
</organism>
<dbReference type="PANTHER" id="PTHR17068">
    <property type="entry name" value="MYELOID-ASSOCIATED DIFFERENTIATION MARKER MYADM FAMILY MEMBER"/>
    <property type="match status" value="1"/>
</dbReference>
<evidence type="ECO:0000256" key="1">
    <source>
        <dbReference type="ARBA" id="ARBA00004141"/>
    </source>
</evidence>
<sequence>MSVSSGHQLNVSAVFSPRGAARVCQLTLGCTIVSLVIHGAGYSATYGTFCMAVWTSCFTVSAVVLVLEVTRLQASLPVSWENLTVTLASLATLLSLTASIAYPAFFVRANDCPYNNCEVRNFRIAVSVCSWGACVAYGTEVFLSRAKPGRSGSYMATAPGVLKVAQIFVGCVIFAMLTDGTDFTRHAATLYCAVAFGVCLSGTVLLVALVVSGRSAALRMLRMPFERLAVIYTFAAVLLYVSAAVLWPVFCFDRKYGAPLRPQGCPRGKCSWDMKLAVAVMSFVNLALYIASSSLSIMTLMIILLDYCIHDINIEHQVLVQHFCATK</sequence>
<evidence type="ECO:0000256" key="2">
    <source>
        <dbReference type="ARBA" id="ARBA00022692"/>
    </source>
</evidence>
<evidence type="ECO:0000256" key="8">
    <source>
        <dbReference type="PROSITE-ProRule" id="PRU00581"/>
    </source>
</evidence>
<feature type="domain" description="MARVEL" evidence="10">
    <location>
        <begin position="154"/>
        <end position="301"/>
    </location>
</feature>
<proteinExistence type="inferred from homology"/>
<dbReference type="GO" id="GO:0016020">
    <property type="term" value="C:membrane"/>
    <property type="evidence" value="ECO:0007669"/>
    <property type="project" value="UniProtKB-SubCell"/>
</dbReference>
<evidence type="ECO:0000256" key="4">
    <source>
        <dbReference type="ARBA" id="ARBA00022989"/>
    </source>
</evidence>
<dbReference type="Proteomes" id="UP000694427">
    <property type="component" value="Unplaced"/>
</dbReference>
<evidence type="ECO:0000256" key="5">
    <source>
        <dbReference type="ARBA" id="ARBA00023136"/>
    </source>
</evidence>
<evidence type="ECO:0000313" key="12">
    <source>
        <dbReference type="Proteomes" id="UP000694427"/>
    </source>
</evidence>
<keyword evidence="12" id="KW-1185">Reference proteome</keyword>
<keyword evidence="5 8" id="KW-0472">Membrane</keyword>
<evidence type="ECO:0000256" key="6">
    <source>
        <dbReference type="ARBA" id="ARBA00034721"/>
    </source>
</evidence>
<keyword evidence="3" id="KW-0677">Repeat</keyword>
<dbReference type="InterPro" id="IPR008253">
    <property type="entry name" value="Marvel"/>
</dbReference>
<feature type="transmembrane region" description="Helical" evidence="9">
    <location>
        <begin position="20"/>
        <end position="40"/>
    </location>
</feature>
<evidence type="ECO:0000259" key="10">
    <source>
        <dbReference type="PROSITE" id="PS51225"/>
    </source>
</evidence>
<evidence type="ECO:0000256" key="3">
    <source>
        <dbReference type="ARBA" id="ARBA00022737"/>
    </source>
</evidence>
<protein>
    <recommendedName>
        <fullName evidence="7">Myeloid-associated differentiation marker-like protein 2</fullName>
    </recommendedName>
</protein>
<feature type="domain" description="MARVEL" evidence="10">
    <location>
        <begin position="13"/>
        <end position="149"/>
    </location>
</feature>
<evidence type="ECO:0000313" key="11">
    <source>
        <dbReference type="Ensembl" id="ENSCCRP00010064295.1"/>
    </source>
</evidence>
<dbReference type="Pfam" id="PF01284">
    <property type="entry name" value="MARVEL"/>
    <property type="match status" value="2"/>
</dbReference>
<feature type="transmembrane region" description="Helical" evidence="9">
    <location>
        <begin position="82"/>
        <end position="102"/>
    </location>
</feature>
<feature type="transmembrane region" description="Helical" evidence="9">
    <location>
        <begin position="155"/>
        <end position="176"/>
    </location>
</feature>
<feature type="transmembrane region" description="Helical" evidence="9">
    <location>
        <begin position="231"/>
        <end position="250"/>
    </location>
</feature>
<feature type="transmembrane region" description="Helical" evidence="9">
    <location>
        <begin position="122"/>
        <end position="143"/>
    </location>
</feature>
<keyword evidence="4 9" id="KW-1133">Transmembrane helix</keyword>
<evidence type="ECO:0000256" key="9">
    <source>
        <dbReference type="SAM" id="Phobius"/>
    </source>
</evidence>
<name>A0A8C1LM05_CYPCA</name>
<keyword evidence="2 8" id="KW-0812">Transmembrane</keyword>
<accession>A0A8C1LM05</accession>